<accession>A0A6J5MR54</accession>
<feature type="compositionally biased region" description="Low complexity" evidence="1">
    <location>
        <begin position="99"/>
        <end position="111"/>
    </location>
</feature>
<evidence type="ECO:0000313" key="3">
    <source>
        <dbReference type="EMBL" id="CAB4189880.1"/>
    </source>
</evidence>
<dbReference type="EMBL" id="LR797211">
    <property type="protein sequence ID" value="CAB4194395.1"/>
    <property type="molecule type" value="Genomic_DNA"/>
</dbReference>
<dbReference type="EMBL" id="LR797158">
    <property type="protein sequence ID" value="CAB4189880.1"/>
    <property type="molecule type" value="Genomic_DNA"/>
</dbReference>
<organism evidence="2">
    <name type="scientific">uncultured Caudovirales phage</name>
    <dbReference type="NCBI Taxonomy" id="2100421"/>
    <lineage>
        <taxon>Viruses</taxon>
        <taxon>Duplodnaviria</taxon>
        <taxon>Heunggongvirae</taxon>
        <taxon>Uroviricota</taxon>
        <taxon>Caudoviricetes</taxon>
        <taxon>Peduoviridae</taxon>
        <taxon>Maltschvirus</taxon>
        <taxon>Maltschvirus maltsch</taxon>
    </lineage>
</organism>
<feature type="region of interest" description="Disordered" evidence="1">
    <location>
        <begin position="80"/>
        <end position="118"/>
    </location>
</feature>
<reference evidence="2" key="1">
    <citation type="submission" date="2020-04" db="EMBL/GenBank/DDBJ databases">
        <authorList>
            <person name="Chiriac C."/>
            <person name="Salcher M."/>
            <person name="Ghai R."/>
            <person name="Kavagutti S V."/>
        </authorList>
    </citation>
    <scope>NUCLEOTIDE SEQUENCE</scope>
</reference>
<sequence>MNPLKFMSAVAAILAIALATTATSVKADDRYAFYNENGEVVQTITGSLTDEQLAIFMRDYAILFHAVSYGLVDETVSIGDGSTPAPSAAPTPSPSEGDVVVAPTEVPAPTESAIAPCQ</sequence>
<dbReference type="EMBL" id="LR796510">
    <property type="protein sequence ID" value="CAB4149304.1"/>
    <property type="molecule type" value="Genomic_DNA"/>
</dbReference>
<name>A0A6J5MR54_9CAUD</name>
<protein>
    <submittedName>
        <fullName evidence="2">Uncharacterized protein</fullName>
    </submittedName>
</protein>
<evidence type="ECO:0000313" key="4">
    <source>
        <dbReference type="EMBL" id="CAB4194395.1"/>
    </source>
</evidence>
<evidence type="ECO:0000256" key="1">
    <source>
        <dbReference type="SAM" id="MobiDB-lite"/>
    </source>
</evidence>
<evidence type="ECO:0000313" key="2">
    <source>
        <dbReference type="EMBL" id="CAB4149304.1"/>
    </source>
</evidence>
<proteinExistence type="predicted"/>
<gene>
    <name evidence="3" type="ORF">UFOVP1191_20</name>
    <name evidence="4" type="ORF">UFOVP1252_39</name>
    <name evidence="2" type="ORF">UFOVP529_82</name>
</gene>